<evidence type="ECO:0008006" key="4">
    <source>
        <dbReference type="Google" id="ProtNLM"/>
    </source>
</evidence>
<name>A0A0A8VCV9_YERRU</name>
<evidence type="ECO:0000313" key="3">
    <source>
        <dbReference type="Proteomes" id="UP000255169"/>
    </source>
</evidence>
<keyword evidence="3" id="KW-1185">Reference proteome</keyword>
<sequence length="107" mass="11633">MAANSFYTQEQLELAKIQLAELPDLNASRMKGKDVLSHLREQLIELSVKKGYSVAEIKSALDLAGITVSIKAIKEAIDTGTTKSRKKPVVEKSANSKISEQAESKSS</sequence>
<dbReference type="AlphaFoldDB" id="A0A0A8VCV9"/>
<dbReference type="OrthoDB" id="6507127at2"/>
<dbReference type="Proteomes" id="UP000255169">
    <property type="component" value="Unassembled WGS sequence"/>
</dbReference>
<feature type="region of interest" description="Disordered" evidence="1">
    <location>
        <begin position="81"/>
        <end position="107"/>
    </location>
</feature>
<dbReference type="EMBL" id="UHJG01000003">
    <property type="protein sequence ID" value="SUQ37470.1"/>
    <property type="molecule type" value="Genomic_DNA"/>
</dbReference>
<reference evidence="2 3" key="1">
    <citation type="submission" date="2018-06" db="EMBL/GenBank/DDBJ databases">
        <authorList>
            <consortium name="Pathogen Informatics"/>
            <person name="Doyle S."/>
        </authorList>
    </citation>
    <scope>NUCLEOTIDE SEQUENCE [LARGE SCALE GENOMIC DNA]</scope>
    <source>
        <strain evidence="2 3">NCTC10476</strain>
    </source>
</reference>
<evidence type="ECO:0000313" key="2">
    <source>
        <dbReference type="EMBL" id="SUQ37470.1"/>
    </source>
</evidence>
<organism evidence="2 3">
    <name type="scientific">Yersinia ruckeri</name>
    <dbReference type="NCBI Taxonomy" id="29486"/>
    <lineage>
        <taxon>Bacteria</taxon>
        <taxon>Pseudomonadati</taxon>
        <taxon>Pseudomonadota</taxon>
        <taxon>Gammaproteobacteria</taxon>
        <taxon>Enterobacterales</taxon>
        <taxon>Yersiniaceae</taxon>
        <taxon>Yersinia</taxon>
    </lineage>
</organism>
<evidence type="ECO:0000256" key="1">
    <source>
        <dbReference type="SAM" id="MobiDB-lite"/>
    </source>
</evidence>
<dbReference type="GeneID" id="66881264"/>
<proteinExistence type="predicted"/>
<gene>
    <name evidence="2" type="ORF">NCTC10476_03598</name>
</gene>
<dbReference type="RefSeq" id="WP_004720850.1">
    <property type="nucleotide sequence ID" value="NZ_CCYO01000001.1"/>
</dbReference>
<accession>A0A0A8VCV9</accession>
<protein>
    <recommendedName>
        <fullName evidence="4">Mobilization protein MobC</fullName>
    </recommendedName>
</protein>